<dbReference type="Gene3D" id="3.90.1200.10">
    <property type="match status" value="1"/>
</dbReference>
<evidence type="ECO:0000259" key="1">
    <source>
        <dbReference type="Pfam" id="PF01636"/>
    </source>
</evidence>
<dbReference type="RefSeq" id="WP_084098572.1">
    <property type="nucleotide sequence ID" value="NZ_FWXK01000003.1"/>
</dbReference>
<evidence type="ECO:0000313" key="2">
    <source>
        <dbReference type="EMBL" id="SMC35943.1"/>
    </source>
</evidence>
<protein>
    <submittedName>
        <fullName evidence="2">Thiamine kinase</fullName>
    </submittedName>
</protein>
<feature type="domain" description="Aminoglycoside phosphotransferase" evidence="1">
    <location>
        <begin position="40"/>
        <end position="218"/>
    </location>
</feature>
<dbReference type="SUPFAM" id="SSF56112">
    <property type="entry name" value="Protein kinase-like (PK-like)"/>
    <property type="match status" value="1"/>
</dbReference>
<evidence type="ECO:0000313" key="3">
    <source>
        <dbReference type="Proteomes" id="UP000243884"/>
    </source>
</evidence>
<dbReference type="OrthoDB" id="3171511at2"/>
<dbReference type="STRING" id="371602.SAMN04487984_0701"/>
<keyword evidence="2" id="KW-0418">Kinase</keyword>
<reference evidence="3" key="1">
    <citation type="submission" date="2017-04" db="EMBL/GenBank/DDBJ databases">
        <authorList>
            <person name="Varghese N."/>
            <person name="Submissions S."/>
        </authorList>
    </citation>
    <scope>NUCLEOTIDE SEQUENCE [LARGE SCALE GENOMIC DNA]</scope>
    <source>
        <strain evidence="3">DSM 21500</strain>
    </source>
</reference>
<keyword evidence="3" id="KW-1185">Reference proteome</keyword>
<dbReference type="InterPro" id="IPR002575">
    <property type="entry name" value="Aminoglycoside_PTrfase"/>
</dbReference>
<dbReference type="InterPro" id="IPR011009">
    <property type="entry name" value="Kinase-like_dom_sf"/>
</dbReference>
<dbReference type="InterPro" id="IPR052077">
    <property type="entry name" value="CcrZ_PhaseVar_Mediator"/>
</dbReference>
<dbReference type="Pfam" id="PF01636">
    <property type="entry name" value="APH"/>
    <property type="match status" value="1"/>
</dbReference>
<name>A0A1W1YIH4_9LACT</name>
<sequence>MDYQLDPNWTLEPIGGDTGEAFLASNSNERVFMKRNSSPFLAVLSMEGIAPRLIWTKRTSNGDILTAQEWLPCQVLSDNEMRDNQVINLLHEYHHSEYLNNMLMKIGGVIYNPIDFVHDFDRDLHPHLKEHSFLSEVKHYLEETIIYIEQAPKTVCHGDLNRRNFLISDQNRLYLVDWEMVKIADPMSDIAQILVQYVPMESWGEWLERYGIELNASHYCRLEWYSLMSLLTLIKKDFKEERFVAVNEKILLLKHIFKNRYYQ</sequence>
<keyword evidence="2" id="KW-0808">Transferase</keyword>
<dbReference type="Proteomes" id="UP000243884">
    <property type="component" value="Unassembled WGS sequence"/>
</dbReference>
<accession>A0A1W1YIH4</accession>
<dbReference type="PANTHER" id="PTHR40086">
    <property type="entry name" value="PHOSPHOTRANSFERASE YTMP-RELATED"/>
    <property type="match status" value="1"/>
</dbReference>
<dbReference type="PANTHER" id="PTHR40086:SF1">
    <property type="entry name" value="CELL CYCLE REGULATOR CCRZ"/>
    <property type="match status" value="1"/>
</dbReference>
<dbReference type="EMBL" id="FWXK01000003">
    <property type="protein sequence ID" value="SMC35943.1"/>
    <property type="molecule type" value="Genomic_DNA"/>
</dbReference>
<proteinExistence type="predicted"/>
<organism evidence="2 3">
    <name type="scientific">Aerococcus suis</name>
    <dbReference type="NCBI Taxonomy" id="371602"/>
    <lineage>
        <taxon>Bacteria</taxon>
        <taxon>Bacillati</taxon>
        <taxon>Bacillota</taxon>
        <taxon>Bacilli</taxon>
        <taxon>Lactobacillales</taxon>
        <taxon>Aerococcaceae</taxon>
        <taxon>Aerococcus</taxon>
    </lineage>
</organism>
<dbReference type="AlphaFoldDB" id="A0A1W1YIH4"/>
<gene>
    <name evidence="2" type="ORF">SAMN04487984_0701</name>
</gene>
<dbReference type="GO" id="GO:0016301">
    <property type="term" value="F:kinase activity"/>
    <property type="evidence" value="ECO:0007669"/>
    <property type="project" value="UniProtKB-KW"/>
</dbReference>